<evidence type="ECO:0000256" key="1">
    <source>
        <dbReference type="SAM" id="Phobius"/>
    </source>
</evidence>
<dbReference type="InterPro" id="IPR006461">
    <property type="entry name" value="PLAC_motif_containing"/>
</dbReference>
<dbReference type="PANTHER" id="PTHR15907">
    <property type="entry name" value="DUF614 FAMILY PROTEIN-RELATED"/>
    <property type="match status" value="1"/>
</dbReference>
<accession>A0A8J5ILJ7</accession>
<proteinExistence type="predicted"/>
<sequence length="364" mass="39952">MPSKADDPNVPMAPTPAIEGVDHNGLVVGKWKNGLFGSCYMNCVPNAITPLFCPGISMAQICARLGVANFFAVLFSYLSVDGLVFGAAVTKVDVLSTLAVIMAVLVMLFTIRIRFRMRYLFSIPGSLMEDIFASVFCCCCAIAQMADHSESFEPNTFARLHDHQRTSRSLFEKGIRQESPLSNSRLPERIMRCQQPSKPVPTFVYPNRLERGDGVDHNGITVGEWSNGFFNCCDDIIPNGLMAFFCPVITVAQITVRLGLARYTFILGMHVALYLLGLVAATADDPFLLFLCAVAEIVTTVSIACLRFKMRQLFSIPGNTFQDTALAVLCRPCTIAQMGTHVEAYSAGKCMFRARSTLPGYVDC</sequence>
<keyword evidence="1" id="KW-1133">Transmembrane helix</keyword>
<evidence type="ECO:0000313" key="2">
    <source>
        <dbReference type="EMBL" id="KAG6955808.1"/>
    </source>
</evidence>
<keyword evidence="1" id="KW-0812">Transmembrane</keyword>
<reference evidence="2" key="1">
    <citation type="submission" date="2021-01" db="EMBL/GenBank/DDBJ databases">
        <title>Phytophthora aleatoria, a newly-described species from Pinus radiata is distinct from Phytophthora cactorum isolates based on comparative genomics.</title>
        <authorList>
            <person name="Mcdougal R."/>
            <person name="Panda P."/>
            <person name="Williams N."/>
            <person name="Studholme D.J."/>
        </authorList>
    </citation>
    <scope>NUCLEOTIDE SEQUENCE</scope>
    <source>
        <strain evidence="2">NZFS 4037</strain>
    </source>
</reference>
<organism evidence="2 3">
    <name type="scientific">Phytophthora aleatoria</name>
    <dbReference type="NCBI Taxonomy" id="2496075"/>
    <lineage>
        <taxon>Eukaryota</taxon>
        <taxon>Sar</taxon>
        <taxon>Stramenopiles</taxon>
        <taxon>Oomycota</taxon>
        <taxon>Peronosporomycetes</taxon>
        <taxon>Peronosporales</taxon>
        <taxon>Peronosporaceae</taxon>
        <taxon>Phytophthora</taxon>
    </lineage>
</organism>
<feature type="transmembrane region" description="Helical" evidence="1">
    <location>
        <begin position="263"/>
        <end position="281"/>
    </location>
</feature>
<feature type="transmembrane region" description="Helical" evidence="1">
    <location>
        <begin position="94"/>
        <end position="115"/>
    </location>
</feature>
<keyword evidence="1" id="KW-0472">Membrane</keyword>
<evidence type="ECO:0008006" key="4">
    <source>
        <dbReference type="Google" id="ProtNLM"/>
    </source>
</evidence>
<protein>
    <recommendedName>
        <fullName evidence="4">Transmembrane protein</fullName>
    </recommendedName>
</protein>
<comment type="caution">
    <text evidence="2">The sequence shown here is derived from an EMBL/GenBank/DDBJ whole genome shotgun (WGS) entry which is preliminary data.</text>
</comment>
<dbReference type="Pfam" id="PF04749">
    <property type="entry name" value="PLAC8"/>
    <property type="match status" value="2"/>
</dbReference>
<gene>
    <name evidence="2" type="ORF">JG688_00011725</name>
</gene>
<feature type="transmembrane region" description="Helical" evidence="1">
    <location>
        <begin position="67"/>
        <end position="88"/>
    </location>
</feature>
<evidence type="ECO:0000313" key="3">
    <source>
        <dbReference type="Proteomes" id="UP000709295"/>
    </source>
</evidence>
<dbReference type="EMBL" id="JAENGY010000844">
    <property type="protein sequence ID" value="KAG6955808.1"/>
    <property type="molecule type" value="Genomic_DNA"/>
</dbReference>
<dbReference type="Proteomes" id="UP000709295">
    <property type="component" value="Unassembled WGS sequence"/>
</dbReference>
<keyword evidence="3" id="KW-1185">Reference proteome</keyword>
<feature type="transmembrane region" description="Helical" evidence="1">
    <location>
        <begin position="287"/>
        <end position="306"/>
    </location>
</feature>
<dbReference type="NCBIfam" id="TIGR01571">
    <property type="entry name" value="A_thal_Cys_rich"/>
    <property type="match status" value="2"/>
</dbReference>
<dbReference type="AlphaFoldDB" id="A0A8J5ILJ7"/>
<name>A0A8J5ILJ7_9STRA</name>